<evidence type="ECO:0000313" key="4">
    <source>
        <dbReference type="Proteomes" id="UP000027734"/>
    </source>
</evidence>
<dbReference type="Pfam" id="PF04752">
    <property type="entry name" value="ChaC"/>
    <property type="match status" value="1"/>
</dbReference>
<dbReference type="Proteomes" id="UP000027734">
    <property type="component" value="Unassembled WGS sequence"/>
</dbReference>
<dbReference type="OrthoDB" id="5567366at2"/>
<dbReference type="InterPro" id="IPR006840">
    <property type="entry name" value="ChaC"/>
</dbReference>
<dbReference type="InterPro" id="IPR036568">
    <property type="entry name" value="GGCT-like_sf"/>
</dbReference>
<organism evidence="3 4">
    <name type="scientific">Sulfitobacter donghicola DSW-25 = KCTC 12864 = JCM 14565</name>
    <dbReference type="NCBI Taxonomy" id="1300350"/>
    <lineage>
        <taxon>Bacteria</taxon>
        <taxon>Pseudomonadati</taxon>
        <taxon>Pseudomonadota</taxon>
        <taxon>Alphaproteobacteria</taxon>
        <taxon>Rhodobacterales</taxon>
        <taxon>Roseobacteraceae</taxon>
        <taxon>Sulfitobacter</taxon>
    </lineage>
</organism>
<sequence length="186" mass="20811">MHPCFFGYGSLVNRATHNYVEASRAQLGGWRRRWVHTQDRGIAFLSVVPDSETTIDGLIAEVPNADWLALDEREYGYARISSKGAVKHPRDPATVISHYSVPKETWVDIQNHRIPLSYLDVVVQGYLREFGAAGVSNFFATTDGWETPVLNDRAAPTYPRKQILSAQETALVDQHLALRGCTIVTD</sequence>
<name>A0A073IHZ4_9RHOB</name>
<proteinExistence type="predicted"/>
<keyword evidence="2" id="KW-0456">Lyase</keyword>
<gene>
    <name evidence="3" type="ORF">DSW25_12850</name>
</gene>
<dbReference type="EMBL" id="JAMC01000004">
    <property type="protein sequence ID" value="KEJ89106.1"/>
    <property type="molecule type" value="Genomic_DNA"/>
</dbReference>
<dbReference type="eggNOG" id="COG3703">
    <property type="taxonomic scope" value="Bacteria"/>
</dbReference>
<dbReference type="SUPFAM" id="SSF110857">
    <property type="entry name" value="Gamma-glutamyl cyclotransferase-like"/>
    <property type="match status" value="1"/>
</dbReference>
<protein>
    <recommendedName>
        <fullName evidence="1">glutathione-specific gamma-glutamylcyclotransferase</fullName>
        <ecNumber evidence="1">4.3.2.7</ecNumber>
    </recommendedName>
</protein>
<dbReference type="GO" id="GO:0006751">
    <property type="term" value="P:glutathione catabolic process"/>
    <property type="evidence" value="ECO:0007669"/>
    <property type="project" value="InterPro"/>
</dbReference>
<dbReference type="CDD" id="cd06661">
    <property type="entry name" value="GGCT_like"/>
    <property type="match status" value="1"/>
</dbReference>
<dbReference type="STRING" id="1300350.Z948_1030"/>
<keyword evidence="4" id="KW-1185">Reference proteome</keyword>
<dbReference type="EC" id="4.3.2.7" evidence="1"/>
<evidence type="ECO:0000313" key="3">
    <source>
        <dbReference type="EMBL" id="KEJ89106.1"/>
    </source>
</evidence>
<reference evidence="3 4" key="1">
    <citation type="submission" date="2014-01" db="EMBL/GenBank/DDBJ databases">
        <title>Sulfitobacter donghicola JCM 14565 Genome Sequencing.</title>
        <authorList>
            <person name="Lai Q."/>
            <person name="Hong Z."/>
        </authorList>
    </citation>
    <scope>NUCLEOTIDE SEQUENCE [LARGE SCALE GENOMIC DNA]</scope>
    <source>
        <strain evidence="3 4">JCM 14565</strain>
    </source>
</reference>
<comment type="caution">
    <text evidence="3">The sequence shown here is derived from an EMBL/GenBank/DDBJ whole genome shotgun (WGS) entry which is preliminary data.</text>
</comment>
<dbReference type="InterPro" id="IPR013024">
    <property type="entry name" value="GGCT-like"/>
</dbReference>
<dbReference type="Gene3D" id="3.10.490.10">
    <property type="entry name" value="Gamma-glutamyl cyclotransferase-like"/>
    <property type="match status" value="1"/>
</dbReference>
<dbReference type="AlphaFoldDB" id="A0A073IHZ4"/>
<accession>A0A073IHZ4</accession>
<dbReference type="RefSeq" id="WP_025058473.1">
    <property type="nucleotide sequence ID" value="NZ_JAMC01000004.1"/>
</dbReference>
<dbReference type="GO" id="GO:0061928">
    <property type="term" value="F:glutathione specific gamma-glutamylcyclotransferase activity"/>
    <property type="evidence" value="ECO:0007669"/>
    <property type="project" value="UniProtKB-EC"/>
</dbReference>
<evidence type="ECO:0000256" key="2">
    <source>
        <dbReference type="ARBA" id="ARBA00023239"/>
    </source>
</evidence>
<evidence type="ECO:0000256" key="1">
    <source>
        <dbReference type="ARBA" id="ARBA00012344"/>
    </source>
</evidence>